<dbReference type="STRING" id="660122.C7ZRD9"/>
<dbReference type="OrthoDB" id="428480at2759"/>
<dbReference type="HOGENOM" id="CLU_010969_1_1_1"/>
<dbReference type="InParanoid" id="C7ZRD9"/>
<dbReference type="EC" id="3.2.1.52" evidence="3"/>
<dbReference type="InterPro" id="IPR013320">
    <property type="entry name" value="ConA-like_dom_sf"/>
</dbReference>
<comment type="similarity">
    <text evidence="2">Belongs to the glycosyl hydrolase 20 family.</text>
</comment>
<dbReference type="KEGG" id="nhe:NECHADRAFT_56740"/>
<dbReference type="VEuPathDB" id="FungiDB:NECHADRAFT_56740"/>
<dbReference type="InterPro" id="IPR015883">
    <property type="entry name" value="Glyco_hydro_20_cat"/>
</dbReference>
<dbReference type="InterPro" id="IPR052764">
    <property type="entry name" value="GH20_Enzymes"/>
</dbReference>
<evidence type="ECO:0000313" key="7">
    <source>
        <dbReference type="Proteomes" id="UP000005206"/>
    </source>
</evidence>
<evidence type="ECO:0000256" key="1">
    <source>
        <dbReference type="ARBA" id="ARBA00001231"/>
    </source>
</evidence>
<sequence length="530" mass="58638">MCSFASFFKQNEFHLHLSDNLFINHDLYTEKQMWELYSSFRLNSPNPALAGLASLPESYTRAQFEEIQRKCASRGVTIVPELEAPAHALAISKWKPQTAIKGDPSMLNISHPDTVPALKAIWKTFLPWFHSKTVHIGADEYNKSLVSEYSHLVNELSDLVSKSGKKTRIWGTFPPNKGGEYSKDIIIQHWAPYEDNAYFNFIKEGYSVVNSDFSLYVNTKWHGYFGQSLNKTIIFSGNPAGGAFSPNVFDVTNATNNPSRDNPKVMGHIAAQWSDYGPSASTYLEAYYTWRDGLPALADKTWGGGLSEEAYNSIVEKLIAVAPGQNLDRRIKSKTQLILDYRLQSTLDYSAKGTERPRMIRDSSGNGYDAVNHGCNVRHSVLSCSPGSYLETPLSSKGRNYSLSFWVYPQSQKPGALFSGSDSALWAGYGTTTNVTLLSGNQAYSLNYTLPVDTWTHVVLSGLGESTFLTVSGEDGEMTMEFLTKLQPNGVPGSNGVMTIWRPIAIEAPLKRIGGGFTGKMKDISLRGSA</sequence>
<dbReference type="SUPFAM" id="SSF49899">
    <property type="entry name" value="Concanavalin A-like lectins/glucanases"/>
    <property type="match status" value="1"/>
</dbReference>
<dbReference type="Pfam" id="PF00728">
    <property type="entry name" value="Glyco_hydro_20"/>
    <property type="match status" value="1"/>
</dbReference>
<protein>
    <recommendedName>
        <fullName evidence="3">beta-N-acetylhexosaminidase</fullName>
        <ecNumber evidence="3">3.2.1.52</ecNumber>
    </recommendedName>
</protein>
<dbReference type="PANTHER" id="PTHR43678">
    <property type="entry name" value="PUTATIVE (AFU_ORTHOLOGUE AFUA_2G00640)-RELATED"/>
    <property type="match status" value="1"/>
</dbReference>
<accession>C7ZRD9</accession>
<organism evidence="6 7">
    <name type="scientific">Fusarium vanettenii (strain ATCC MYA-4622 / CBS 123669 / FGSC 9596 / NRRL 45880 / 77-13-4)</name>
    <name type="common">Fusarium solani subsp. pisi</name>
    <dbReference type="NCBI Taxonomy" id="660122"/>
    <lineage>
        <taxon>Eukaryota</taxon>
        <taxon>Fungi</taxon>
        <taxon>Dikarya</taxon>
        <taxon>Ascomycota</taxon>
        <taxon>Pezizomycotina</taxon>
        <taxon>Sordariomycetes</taxon>
        <taxon>Hypocreomycetidae</taxon>
        <taxon>Hypocreales</taxon>
        <taxon>Nectriaceae</taxon>
        <taxon>Fusarium</taxon>
        <taxon>Fusarium solani species complex</taxon>
        <taxon>Fusarium vanettenii</taxon>
    </lineage>
</organism>
<evidence type="ECO:0000256" key="2">
    <source>
        <dbReference type="ARBA" id="ARBA00006285"/>
    </source>
</evidence>
<dbReference type="GO" id="GO:0005975">
    <property type="term" value="P:carbohydrate metabolic process"/>
    <property type="evidence" value="ECO:0007669"/>
    <property type="project" value="InterPro"/>
</dbReference>
<evidence type="ECO:0000256" key="3">
    <source>
        <dbReference type="ARBA" id="ARBA00012663"/>
    </source>
</evidence>
<keyword evidence="4" id="KW-0378">Hydrolase</keyword>
<name>C7ZRD9_FUSV7</name>
<feature type="domain" description="Glycoside hydrolase family 20 catalytic" evidence="5">
    <location>
        <begin position="6"/>
        <end position="302"/>
    </location>
</feature>
<dbReference type="CDD" id="cd06564">
    <property type="entry name" value="GH20_DspB_LnbB-like"/>
    <property type="match status" value="1"/>
</dbReference>
<gene>
    <name evidence="6" type="ORF">NECHADRAFT_56740</name>
</gene>
<dbReference type="Gene3D" id="2.60.120.200">
    <property type="match status" value="1"/>
</dbReference>
<keyword evidence="7" id="KW-1185">Reference proteome</keyword>
<dbReference type="InterPro" id="IPR017853">
    <property type="entry name" value="GH"/>
</dbReference>
<dbReference type="Proteomes" id="UP000005206">
    <property type="component" value="Unassembled WGS sequence"/>
</dbReference>
<dbReference type="eggNOG" id="KOG2499">
    <property type="taxonomic scope" value="Eukaryota"/>
</dbReference>
<dbReference type="PANTHER" id="PTHR43678:SF1">
    <property type="entry name" value="BETA-N-ACETYLHEXOSAMINIDASE"/>
    <property type="match status" value="1"/>
</dbReference>
<dbReference type="RefSeq" id="XP_003039133.1">
    <property type="nucleotide sequence ID" value="XM_003039087.1"/>
</dbReference>
<dbReference type="AlphaFoldDB" id="C7ZRD9"/>
<comment type="catalytic activity">
    <reaction evidence="1">
        <text>Hydrolysis of terminal non-reducing N-acetyl-D-hexosamine residues in N-acetyl-beta-D-hexosaminides.</text>
        <dbReference type="EC" id="3.2.1.52"/>
    </reaction>
</comment>
<dbReference type="OMA" id="GNNYHAT"/>
<reference evidence="6 7" key="1">
    <citation type="journal article" date="2009" name="PLoS Genet.">
        <title>The genome of Nectria haematococca: contribution of supernumerary chromosomes to gene expansion.</title>
        <authorList>
            <person name="Coleman J.J."/>
            <person name="Rounsley S.D."/>
            <person name="Rodriguez-Carres M."/>
            <person name="Kuo A."/>
            <person name="Wasmann C.C."/>
            <person name="Grimwood J."/>
            <person name="Schmutz J."/>
            <person name="Taga M."/>
            <person name="White G.J."/>
            <person name="Zhou S."/>
            <person name="Schwartz D.C."/>
            <person name="Freitag M."/>
            <person name="Ma L.J."/>
            <person name="Danchin E.G."/>
            <person name="Henrissat B."/>
            <person name="Coutinho P.M."/>
            <person name="Nelson D.R."/>
            <person name="Straney D."/>
            <person name="Napoli C.A."/>
            <person name="Barker B.M."/>
            <person name="Gribskov M."/>
            <person name="Rep M."/>
            <person name="Kroken S."/>
            <person name="Molnar I."/>
            <person name="Rensing C."/>
            <person name="Kennell J.C."/>
            <person name="Zamora J."/>
            <person name="Farman M.L."/>
            <person name="Selker E.U."/>
            <person name="Salamov A."/>
            <person name="Shapiro H."/>
            <person name="Pangilinan J."/>
            <person name="Lindquist E."/>
            <person name="Lamers C."/>
            <person name="Grigoriev I.V."/>
            <person name="Geiser D.M."/>
            <person name="Covert S.F."/>
            <person name="Temporini E."/>
            <person name="Vanetten H.D."/>
        </authorList>
    </citation>
    <scope>NUCLEOTIDE SEQUENCE [LARGE SCALE GENOMIC DNA]</scope>
    <source>
        <strain evidence="7">ATCC MYA-4622 / CBS 123669 / FGSC 9596 / NRRL 45880 / 77-13-4</strain>
    </source>
</reference>
<dbReference type="GeneID" id="9666653"/>
<proteinExistence type="inferred from homology"/>
<dbReference type="EMBL" id="GG699064">
    <property type="protein sequence ID" value="EEU33420.1"/>
    <property type="molecule type" value="Genomic_DNA"/>
</dbReference>
<evidence type="ECO:0000313" key="6">
    <source>
        <dbReference type="EMBL" id="EEU33420.1"/>
    </source>
</evidence>
<dbReference type="SUPFAM" id="SSF51445">
    <property type="entry name" value="(Trans)glycosidases"/>
    <property type="match status" value="1"/>
</dbReference>
<evidence type="ECO:0000259" key="5">
    <source>
        <dbReference type="Pfam" id="PF00728"/>
    </source>
</evidence>
<dbReference type="Gene3D" id="3.20.20.80">
    <property type="entry name" value="Glycosidases"/>
    <property type="match status" value="1"/>
</dbReference>
<dbReference type="GO" id="GO:0004563">
    <property type="term" value="F:beta-N-acetylhexosaminidase activity"/>
    <property type="evidence" value="ECO:0007669"/>
    <property type="project" value="UniProtKB-EC"/>
</dbReference>
<evidence type="ECO:0000256" key="4">
    <source>
        <dbReference type="ARBA" id="ARBA00022801"/>
    </source>
</evidence>